<accession>A0A420XU52</accession>
<dbReference type="Proteomes" id="UP000281955">
    <property type="component" value="Unassembled WGS sequence"/>
</dbReference>
<dbReference type="FunFam" id="1.10.8.60:FF:000003">
    <property type="entry name" value="Chromosomal replication initiator protein DnaA"/>
    <property type="match status" value="1"/>
</dbReference>
<dbReference type="Pfam" id="PF08299">
    <property type="entry name" value="Bac_DnaA_C"/>
    <property type="match status" value="1"/>
</dbReference>
<dbReference type="InterPro" id="IPR020591">
    <property type="entry name" value="Chromosome_initiator_DnaA-like"/>
</dbReference>
<dbReference type="NCBIfam" id="NF010686">
    <property type="entry name" value="PRK14086.1"/>
    <property type="match status" value="1"/>
</dbReference>
<dbReference type="FunCoup" id="A0A420XU52">
    <property type="interactions" value="83"/>
</dbReference>
<dbReference type="AlphaFoldDB" id="A0A420XU52"/>
<organism evidence="15 16">
    <name type="scientific">Motilibacter peucedani</name>
    <dbReference type="NCBI Taxonomy" id="598650"/>
    <lineage>
        <taxon>Bacteria</taxon>
        <taxon>Bacillati</taxon>
        <taxon>Actinomycetota</taxon>
        <taxon>Actinomycetes</taxon>
        <taxon>Motilibacterales</taxon>
        <taxon>Motilibacteraceae</taxon>
        <taxon>Motilibacter</taxon>
    </lineage>
</organism>
<dbReference type="SMART" id="SM00382">
    <property type="entry name" value="AAA"/>
    <property type="match status" value="1"/>
</dbReference>
<keyword evidence="7 8" id="KW-0238">DNA-binding</keyword>
<dbReference type="CDD" id="cd00009">
    <property type="entry name" value="AAA"/>
    <property type="match status" value="1"/>
</dbReference>
<dbReference type="InParanoid" id="A0A420XU52"/>
<dbReference type="GO" id="GO:0006275">
    <property type="term" value="P:regulation of DNA replication"/>
    <property type="evidence" value="ECO:0007669"/>
    <property type="project" value="UniProtKB-UniRule"/>
</dbReference>
<keyword evidence="16" id="KW-1185">Reference proteome</keyword>
<keyword evidence="4 8" id="KW-0547">Nucleotide-binding</keyword>
<protein>
    <recommendedName>
        <fullName evidence="8 9">Chromosomal replication initiator protein DnaA</fullName>
    </recommendedName>
</protein>
<dbReference type="Gene3D" id="1.10.1750.10">
    <property type="match status" value="1"/>
</dbReference>
<dbReference type="GO" id="GO:0008289">
    <property type="term" value="F:lipid binding"/>
    <property type="evidence" value="ECO:0007669"/>
    <property type="project" value="UniProtKB-KW"/>
</dbReference>
<keyword evidence="5 8" id="KW-0067">ATP-binding</keyword>
<evidence type="ECO:0000313" key="16">
    <source>
        <dbReference type="Proteomes" id="UP000281955"/>
    </source>
</evidence>
<dbReference type="InterPro" id="IPR027417">
    <property type="entry name" value="P-loop_NTPase"/>
</dbReference>
<feature type="domain" description="Chromosomal replication initiator DnaA C-terminal" evidence="14">
    <location>
        <begin position="390"/>
        <end position="459"/>
    </location>
</feature>
<dbReference type="Gene3D" id="3.30.300.180">
    <property type="match status" value="1"/>
</dbReference>
<evidence type="ECO:0000256" key="12">
    <source>
        <dbReference type="SAM" id="MobiDB-lite"/>
    </source>
</evidence>
<evidence type="ECO:0000256" key="4">
    <source>
        <dbReference type="ARBA" id="ARBA00022741"/>
    </source>
</evidence>
<feature type="region of interest" description="Domain IV, binds dsDNA" evidence="8">
    <location>
        <begin position="362"/>
        <end position="487"/>
    </location>
</feature>
<keyword evidence="6 8" id="KW-0446">Lipid-binding</keyword>
<evidence type="ECO:0000256" key="3">
    <source>
        <dbReference type="ARBA" id="ARBA00022705"/>
    </source>
</evidence>
<feature type="region of interest" description="Domain III, AAA+ region" evidence="8">
    <location>
        <begin position="145"/>
        <end position="361"/>
    </location>
</feature>
<comment type="similarity">
    <text evidence="1 8 11">Belongs to the DnaA family.</text>
</comment>
<dbReference type="CDD" id="cd06571">
    <property type="entry name" value="Bac_DnaA_C"/>
    <property type="match status" value="1"/>
</dbReference>
<evidence type="ECO:0000256" key="1">
    <source>
        <dbReference type="ARBA" id="ARBA00006583"/>
    </source>
</evidence>
<dbReference type="InterPro" id="IPR038454">
    <property type="entry name" value="DnaA_N_sf"/>
</dbReference>
<sequence>MADDPGDLAPIWHRTLDELVDSGDGLVPPRTRPFLRLTRPLALYDDTALVAAPNDFIRSQLETDLRPIVTQSLSRALGREVRLVVTLDDTLADGAAEPAPGAIPSPSAPPESAEAAPVAPTAAPLEGSRPGTGRESTGRSAEPTRLNPRYLFETFVIGASNRFAHAAAVAVAEAPAKAYNPLFVYGGSGLGKTHLLHAIGHYAASLYPGVRVRYVSSEEFTNDFINSIRDGKGETFRKRYRDIDVLLVDDIQFLENKEGTQEEFFHTFNTLHNQNKQIVLSSDRPPQQLVTLEDRLRNRFQWGLTTDVQPPDLETRIAILRKKAAQDGLDAPPEVLEYIASKISTNIRELEGALIRVTAFASLNRQGVDLALAEIVLKDLIPDERGPEITAATIMAQTAAYFGMSMEDLCGSSRSRGLVQARQIAMYLCRELTDLSLPKIGQQFGNRDHTTVMHADRKIRQQLPEKRALYNQVHELTNRIKSQSRQG</sequence>
<dbReference type="Pfam" id="PF00308">
    <property type="entry name" value="Bac_DnaA"/>
    <property type="match status" value="1"/>
</dbReference>
<dbReference type="InterPro" id="IPR018312">
    <property type="entry name" value="Chromosome_initiator_DnaA_CS"/>
</dbReference>
<evidence type="ECO:0000256" key="7">
    <source>
        <dbReference type="ARBA" id="ARBA00023125"/>
    </source>
</evidence>
<dbReference type="FunFam" id="1.10.1750.10:FF:000002">
    <property type="entry name" value="Chromosomal replication initiator protein DnaA"/>
    <property type="match status" value="1"/>
</dbReference>
<evidence type="ECO:0000256" key="8">
    <source>
        <dbReference type="HAMAP-Rule" id="MF_00377"/>
    </source>
</evidence>
<feature type="binding site" evidence="8">
    <location>
        <position position="191"/>
    </location>
    <ligand>
        <name>ATP</name>
        <dbReference type="ChEBI" id="CHEBI:30616"/>
    </ligand>
</feature>
<feature type="region of interest" description="Domain I, interacts with DnaA modulators" evidence="8">
    <location>
        <begin position="1"/>
        <end position="113"/>
    </location>
</feature>
<gene>
    <name evidence="8" type="primary">dnaA</name>
    <name evidence="15" type="ORF">CLV35_0789</name>
</gene>
<feature type="domain" description="AAA+ ATPase" evidence="13">
    <location>
        <begin position="178"/>
        <end position="306"/>
    </location>
</feature>
<dbReference type="Gene3D" id="1.10.8.60">
    <property type="match status" value="1"/>
</dbReference>
<dbReference type="PANTHER" id="PTHR30050:SF2">
    <property type="entry name" value="CHROMOSOMAL REPLICATION INITIATOR PROTEIN DNAA"/>
    <property type="match status" value="1"/>
</dbReference>
<reference evidence="15 16" key="1">
    <citation type="submission" date="2018-10" db="EMBL/GenBank/DDBJ databases">
        <title>Genomic Encyclopedia of Archaeal and Bacterial Type Strains, Phase II (KMG-II): from individual species to whole genera.</title>
        <authorList>
            <person name="Goeker M."/>
        </authorList>
    </citation>
    <scope>NUCLEOTIDE SEQUENCE [LARGE SCALE GENOMIC DNA]</scope>
    <source>
        <strain evidence="15 16">RP-AC37</strain>
    </source>
</reference>
<evidence type="ECO:0000256" key="9">
    <source>
        <dbReference type="NCBIfam" id="TIGR00362"/>
    </source>
</evidence>
<dbReference type="GO" id="GO:0006270">
    <property type="term" value="P:DNA replication initiation"/>
    <property type="evidence" value="ECO:0007669"/>
    <property type="project" value="UniProtKB-UniRule"/>
</dbReference>
<evidence type="ECO:0000313" key="15">
    <source>
        <dbReference type="EMBL" id="RKS80358.1"/>
    </source>
</evidence>
<name>A0A420XU52_9ACTN</name>
<dbReference type="PANTHER" id="PTHR30050">
    <property type="entry name" value="CHROMOSOMAL REPLICATION INITIATOR PROTEIN DNAA"/>
    <property type="match status" value="1"/>
</dbReference>
<evidence type="ECO:0000256" key="11">
    <source>
        <dbReference type="RuleBase" id="RU004227"/>
    </source>
</evidence>
<dbReference type="GO" id="GO:0005524">
    <property type="term" value="F:ATP binding"/>
    <property type="evidence" value="ECO:0007669"/>
    <property type="project" value="UniProtKB-UniRule"/>
</dbReference>
<dbReference type="PRINTS" id="PR00051">
    <property type="entry name" value="DNAA"/>
</dbReference>
<feature type="binding site" evidence="8">
    <location>
        <position position="193"/>
    </location>
    <ligand>
        <name>ATP</name>
        <dbReference type="ChEBI" id="CHEBI:30616"/>
    </ligand>
</feature>
<keyword evidence="3 8" id="KW-0235">DNA replication</keyword>
<dbReference type="SMART" id="SM00760">
    <property type="entry name" value="Bac_DnaA_C"/>
    <property type="match status" value="1"/>
</dbReference>
<evidence type="ECO:0000259" key="14">
    <source>
        <dbReference type="SMART" id="SM00760"/>
    </source>
</evidence>
<comment type="domain">
    <text evidence="8">Domain I is involved in oligomerization and binding regulators, domain II is flexibile and of varying length in different bacteria, domain III forms the AAA+ region, while domain IV binds dsDNA.</text>
</comment>
<dbReference type="PROSITE" id="PS01008">
    <property type="entry name" value="DNAA"/>
    <property type="match status" value="1"/>
</dbReference>
<dbReference type="SUPFAM" id="SSF48295">
    <property type="entry name" value="TrpR-like"/>
    <property type="match status" value="1"/>
</dbReference>
<dbReference type="InterPro" id="IPR013159">
    <property type="entry name" value="DnaA_C"/>
</dbReference>
<evidence type="ECO:0000256" key="6">
    <source>
        <dbReference type="ARBA" id="ARBA00023121"/>
    </source>
</evidence>
<dbReference type="GO" id="GO:0003688">
    <property type="term" value="F:DNA replication origin binding"/>
    <property type="evidence" value="ECO:0007669"/>
    <property type="project" value="UniProtKB-UniRule"/>
</dbReference>
<dbReference type="SUPFAM" id="SSF52540">
    <property type="entry name" value="P-loop containing nucleoside triphosphate hydrolases"/>
    <property type="match status" value="1"/>
</dbReference>
<dbReference type="GO" id="GO:0005737">
    <property type="term" value="C:cytoplasm"/>
    <property type="evidence" value="ECO:0007669"/>
    <property type="project" value="UniProtKB-SubCell"/>
</dbReference>
<dbReference type="RefSeq" id="WP_121192051.1">
    <property type="nucleotide sequence ID" value="NZ_RBWV01000009.1"/>
</dbReference>
<proteinExistence type="inferred from homology"/>
<feature type="binding site" evidence="8">
    <location>
        <position position="192"/>
    </location>
    <ligand>
        <name>ATP</name>
        <dbReference type="ChEBI" id="CHEBI:30616"/>
    </ligand>
</feature>
<dbReference type="OrthoDB" id="9807019at2"/>
<feature type="region of interest" description="Disordered" evidence="12">
    <location>
        <begin position="95"/>
        <end position="143"/>
    </location>
</feature>
<comment type="caution">
    <text evidence="8">Lacks conserved residue(s) required for the propagation of feature annotation.</text>
</comment>
<comment type="caution">
    <text evidence="15">The sequence shown here is derived from an EMBL/GenBank/DDBJ whole genome shotgun (WGS) entry which is preliminary data.</text>
</comment>
<dbReference type="Gene3D" id="3.40.50.300">
    <property type="entry name" value="P-loop containing nucleotide triphosphate hydrolases"/>
    <property type="match status" value="1"/>
</dbReference>
<evidence type="ECO:0000256" key="2">
    <source>
        <dbReference type="ARBA" id="ARBA00022490"/>
    </source>
</evidence>
<comment type="subunit">
    <text evidence="8">Oligomerizes as a right-handed, spiral filament on DNA at oriC.</text>
</comment>
<dbReference type="HAMAP" id="MF_00377">
    <property type="entry name" value="DnaA_bact"/>
    <property type="match status" value="1"/>
</dbReference>
<comment type="subcellular location">
    <subcellularLocation>
        <location evidence="8">Cytoplasm</location>
    </subcellularLocation>
</comment>
<keyword evidence="2 8" id="KW-0963">Cytoplasm</keyword>
<dbReference type="InterPro" id="IPR003593">
    <property type="entry name" value="AAA+_ATPase"/>
</dbReference>
<dbReference type="GO" id="GO:0005886">
    <property type="term" value="C:plasma membrane"/>
    <property type="evidence" value="ECO:0007669"/>
    <property type="project" value="TreeGrafter"/>
</dbReference>
<dbReference type="InterPro" id="IPR001957">
    <property type="entry name" value="Chromosome_initiator_DnaA"/>
</dbReference>
<dbReference type="InterPro" id="IPR010921">
    <property type="entry name" value="Trp_repressor/repl_initiator"/>
</dbReference>
<feature type="compositionally biased region" description="Low complexity" evidence="12">
    <location>
        <begin position="110"/>
        <end position="124"/>
    </location>
</feature>
<dbReference type="InterPro" id="IPR013317">
    <property type="entry name" value="DnaA_dom"/>
</dbReference>
<evidence type="ECO:0000259" key="13">
    <source>
        <dbReference type="SMART" id="SM00382"/>
    </source>
</evidence>
<evidence type="ECO:0000256" key="10">
    <source>
        <dbReference type="RuleBase" id="RU000577"/>
    </source>
</evidence>
<dbReference type="FunFam" id="3.40.50.300:FF:000150">
    <property type="entry name" value="Chromosomal replication initiator protein DnaA"/>
    <property type="match status" value="1"/>
</dbReference>
<dbReference type="NCBIfam" id="TIGR00362">
    <property type="entry name" value="DnaA"/>
    <property type="match status" value="1"/>
</dbReference>
<dbReference type="EMBL" id="RBWV01000009">
    <property type="protein sequence ID" value="RKS80358.1"/>
    <property type="molecule type" value="Genomic_DNA"/>
</dbReference>
<comment type="function">
    <text evidence="8 10">Plays an essential role in the initiation and regulation of chromosomal replication. ATP-DnaA binds to the origin of replication (oriC) to initiate formation of the DNA replication initiation complex once per cell cycle. Binds the DnaA box (a 9 base pair repeat at the origin) and separates the double-stranded (ds)DNA. Forms a right-handed helical filament on oriC DNA; dsDNA binds to the exterior of the filament while single-stranded (ss)DNA is stabiized in the filament's interior. The ATP-DnaA-oriC complex binds and stabilizes one strand of the AT-rich DNA unwinding element (DUE), permitting loading of DNA polymerase. After initiation quickly degrades to an ADP-DnaA complex that is not apt for DNA replication. Binds acidic phospholipids.</text>
</comment>
<feature type="binding site" evidence="8">
    <location>
        <position position="189"/>
    </location>
    <ligand>
        <name>ATP</name>
        <dbReference type="ChEBI" id="CHEBI:30616"/>
    </ligand>
</feature>
<evidence type="ECO:0000256" key="5">
    <source>
        <dbReference type="ARBA" id="ARBA00022840"/>
    </source>
</evidence>